<feature type="transmembrane region" description="Helical" evidence="5">
    <location>
        <begin position="409"/>
        <end position="429"/>
    </location>
</feature>
<dbReference type="Pfam" id="PF04932">
    <property type="entry name" value="Wzy_C"/>
    <property type="match status" value="1"/>
</dbReference>
<proteinExistence type="predicted"/>
<dbReference type="PANTHER" id="PTHR37422:SF21">
    <property type="entry name" value="EXOQ-LIKE PROTEIN"/>
    <property type="match status" value="1"/>
</dbReference>
<protein>
    <submittedName>
        <fullName evidence="7">O-antigen ligase family protein</fullName>
    </submittedName>
</protein>
<comment type="subcellular location">
    <subcellularLocation>
        <location evidence="1">Membrane</location>
        <topology evidence="1">Multi-pass membrane protein</topology>
    </subcellularLocation>
</comment>
<dbReference type="GO" id="GO:0016874">
    <property type="term" value="F:ligase activity"/>
    <property type="evidence" value="ECO:0007669"/>
    <property type="project" value="UniProtKB-KW"/>
</dbReference>
<evidence type="ECO:0000256" key="4">
    <source>
        <dbReference type="ARBA" id="ARBA00023136"/>
    </source>
</evidence>
<reference evidence="7" key="1">
    <citation type="submission" date="2020-09" db="EMBL/GenBank/DDBJ databases">
        <title>Genome seq and assembly of Tianweitania sp.</title>
        <authorList>
            <person name="Chhetri G."/>
        </authorList>
    </citation>
    <scope>NUCLEOTIDE SEQUENCE</scope>
    <source>
        <strain evidence="7">Rool2</strain>
    </source>
</reference>
<feature type="transmembrane region" description="Helical" evidence="5">
    <location>
        <begin position="209"/>
        <end position="226"/>
    </location>
</feature>
<organism evidence="7 8">
    <name type="scientific">Oryzicola mucosus</name>
    <dbReference type="NCBI Taxonomy" id="2767425"/>
    <lineage>
        <taxon>Bacteria</taxon>
        <taxon>Pseudomonadati</taxon>
        <taxon>Pseudomonadota</taxon>
        <taxon>Alphaproteobacteria</taxon>
        <taxon>Hyphomicrobiales</taxon>
        <taxon>Phyllobacteriaceae</taxon>
        <taxon>Oryzicola</taxon>
    </lineage>
</organism>
<comment type="caution">
    <text evidence="7">The sequence shown here is derived from an EMBL/GenBank/DDBJ whole genome shotgun (WGS) entry which is preliminary data.</text>
</comment>
<dbReference type="EMBL" id="JACVVX010000002">
    <property type="protein sequence ID" value="MBD0414933.1"/>
    <property type="molecule type" value="Genomic_DNA"/>
</dbReference>
<dbReference type="InterPro" id="IPR051533">
    <property type="entry name" value="WaaL-like"/>
</dbReference>
<feature type="transmembrane region" description="Helical" evidence="5">
    <location>
        <begin position="110"/>
        <end position="129"/>
    </location>
</feature>
<feature type="transmembrane region" description="Helical" evidence="5">
    <location>
        <begin position="384"/>
        <end position="403"/>
    </location>
</feature>
<feature type="transmembrane region" description="Helical" evidence="5">
    <location>
        <begin position="87"/>
        <end position="104"/>
    </location>
</feature>
<keyword evidence="2 5" id="KW-0812">Transmembrane</keyword>
<keyword evidence="4 5" id="KW-0472">Membrane</keyword>
<evidence type="ECO:0000313" key="7">
    <source>
        <dbReference type="EMBL" id="MBD0414933.1"/>
    </source>
</evidence>
<dbReference type="RefSeq" id="WP_188164341.1">
    <property type="nucleotide sequence ID" value="NZ_JACVVX010000002.1"/>
</dbReference>
<dbReference type="GO" id="GO:0016020">
    <property type="term" value="C:membrane"/>
    <property type="evidence" value="ECO:0007669"/>
    <property type="project" value="UniProtKB-SubCell"/>
</dbReference>
<evidence type="ECO:0000256" key="3">
    <source>
        <dbReference type="ARBA" id="ARBA00022989"/>
    </source>
</evidence>
<feature type="domain" description="O-antigen ligase-related" evidence="6">
    <location>
        <begin position="214"/>
        <end position="357"/>
    </location>
</feature>
<evidence type="ECO:0000256" key="5">
    <source>
        <dbReference type="SAM" id="Phobius"/>
    </source>
</evidence>
<dbReference type="InterPro" id="IPR007016">
    <property type="entry name" value="O-antigen_ligase-rel_domated"/>
</dbReference>
<gene>
    <name evidence="7" type="ORF">ICI42_09725</name>
</gene>
<evidence type="ECO:0000313" key="8">
    <source>
        <dbReference type="Proteomes" id="UP000643405"/>
    </source>
</evidence>
<keyword evidence="3 5" id="KW-1133">Transmembrane helix</keyword>
<evidence type="ECO:0000256" key="1">
    <source>
        <dbReference type="ARBA" id="ARBA00004141"/>
    </source>
</evidence>
<name>A0A8J6PIS8_9HYPH</name>
<evidence type="ECO:0000256" key="2">
    <source>
        <dbReference type="ARBA" id="ARBA00022692"/>
    </source>
</evidence>
<feature type="transmembrane region" description="Helical" evidence="5">
    <location>
        <begin position="59"/>
        <end position="75"/>
    </location>
</feature>
<dbReference type="AlphaFoldDB" id="A0A8J6PIS8"/>
<accession>A0A8J6PIS8</accession>
<feature type="transmembrane region" description="Helical" evidence="5">
    <location>
        <begin position="254"/>
        <end position="272"/>
    </location>
</feature>
<keyword evidence="8" id="KW-1185">Reference proteome</keyword>
<sequence length="440" mass="48444">MESAAAGSSSAPIVDRKAIGTVLFMALFLFSWISLTPFYDLTGEAVLDPSAGNSNRLNQIVFLLLFGCMLVYGVMHPMRRMILQPRILLATIFLWFLFVSVMSAHSSNSIKSVILAVMMIVNASIYLMLPASEKHFAKMLAIGSLAALGLSYYGIFMLPQFSIHQAAELREPMNVGLWRGHFPHKNSAAAAMVLMSFFGLFVMRAWSRIIGAVIFALAAFFLMQTGGKTSTAMLPLILVLAFIVERFPVLRIPVVVGGVAAFNLFAVGSSVYRPFGEFVASLGIDATFTNRADVWRFAFAAIAEHPFTGYGFRSFWQTEELLYSGGQVETWAVAAANGHNSFVDILLATGIPGLVLTIFWIIFMPLRDISRIDAKQASPNLTRFFLRVWLYGLFHAGLESLFYEGGNVLWFTFVVGLYGFRFQSTATLVGREAAGRATAT</sequence>
<feature type="transmembrane region" description="Helical" evidence="5">
    <location>
        <begin position="18"/>
        <end position="39"/>
    </location>
</feature>
<feature type="transmembrane region" description="Helical" evidence="5">
    <location>
        <begin position="141"/>
        <end position="162"/>
    </location>
</feature>
<keyword evidence="7" id="KW-0436">Ligase</keyword>
<feature type="transmembrane region" description="Helical" evidence="5">
    <location>
        <begin position="345"/>
        <end position="363"/>
    </location>
</feature>
<evidence type="ECO:0000259" key="6">
    <source>
        <dbReference type="Pfam" id="PF04932"/>
    </source>
</evidence>
<dbReference type="PANTHER" id="PTHR37422">
    <property type="entry name" value="TEICHURONIC ACID BIOSYNTHESIS PROTEIN TUAE"/>
    <property type="match status" value="1"/>
</dbReference>
<dbReference type="Proteomes" id="UP000643405">
    <property type="component" value="Unassembled WGS sequence"/>
</dbReference>